<feature type="transmembrane region" description="Helical" evidence="17">
    <location>
        <begin position="80"/>
        <end position="104"/>
    </location>
</feature>
<evidence type="ECO:0000256" key="7">
    <source>
        <dbReference type="ARBA" id="ARBA00022741"/>
    </source>
</evidence>
<dbReference type="InterPro" id="IPR023214">
    <property type="entry name" value="HAD_sf"/>
</dbReference>
<reference evidence="19" key="1">
    <citation type="submission" date="2020-10" db="EMBL/GenBank/DDBJ databases">
        <title>ChiBAC.</title>
        <authorList>
            <person name="Zenner C."/>
            <person name="Hitch T.C.A."/>
            <person name="Clavel T."/>
        </authorList>
    </citation>
    <scope>NUCLEOTIDE SEQUENCE</scope>
    <source>
        <strain evidence="19">DSM 107454</strain>
    </source>
</reference>
<dbReference type="PANTHER" id="PTHR43520:SF8">
    <property type="entry name" value="P-TYPE CU(+) TRANSPORTER"/>
    <property type="match status" value="1"/>
</dbReference>
<organism evidence="19 20">
    <name type="scientific">Ructibacterium gallinarum</name>
    <dbReference type="NCBI Taxonomy" id="2779355"/>
    <lineage>
        <taxon>Bacteria</taxon>
        <taxon>Bacillati</taxon>
        <taxon>Bacillota</taxon>
        <taxon>Clostridia</taxon>
        <taxon>Eubacteriales</taxon>
        <taxon>Oscillospiraceae</taxon>
        <taxon>Ructibacterium</taxon>
    </lineage>
</organism>
<evidence type="ECO:0000256" key="2">
    <source>
        <dbReference type="ARBA" id="ARBA00006024"/>
    </source>
</evidence>
<dbReference type="NCBIfam" id="TIGR01525">
    <property type="entry name" value="ATPase-IB_hvy"/>
    <property type="match status" value="1"/>
</dbReference>
<dbReference type="Gene3D" id="3.40.1110.10">
    <property type="entry name" value="Calcium-transporting ATPase, cytoplasmic domain N"/>
    <property type="match status" value="1"/>
</dbReference>
<dbReference type="SUPFAM" id="SSF81653">
    <property type="entry name" value="Calcium ATPase, transduction domain A"/>
    <property type="match status" value="1"/>
</dbReference>
<evidence type="ECO:0000313" key="20">
    <source>
        <dbReference type="Proteomes" id="UP000806542"/>
    </source>
</evidence>
<dbReference type="SUPFAM" id="SSF55008">
    <property type="entry name" value="HMA, heavy metal-associated domain"/>
    <property type="match status" value="1"/>
</dbReference>
<keyword evidence="8" id="KW-0187">Copper transport</keyword>
<keyword evidence="11 17" id="KW-1133">Transmembrane helix</keyword>
<comment type="catalytic activity">
    <reaction evidence="15">
        <text>Cu(+)(in) + ATP + H2O = Cu(+)(out) + ADP + phosphate + H(+)</text>
        <dbReference type="Rhea" id="RHEA:25792"/>
        <dbReference type="ChEBI" id="CHEBI:15377"/>
        <dbReference type="ChEBI" id="CHEBI:15378"/>
        <dbReference type="ChEBI" id="CHEBI:30616"/>
        <dbReference type="ChEBI" id="CHEBI:43474"/>
        <dbReference type="ChEBI" id="CHEBI:49552"/>
        <dbReference type="ChEBI" id="CHEBI:456216"/>
        <dbReference type="EC" id="7.2.2.8"/>
    </reaction>
</comment>
<accession>A0A9D5M4I5</accession>
<comment type="caution">
    <text evidence="19">The sequence shown here is derived from an EMBL/GenBank/DDBJ whole genome shotgun (WGS) entry which is preliminary data.</text>
</comment>
<dbReference type="EMBL" id="JADCKB010000004">
    <property type="protein sequence ID" value="MBE5039409.1"/>
    <property type="molecule type" value="Genomic_DNA"/>
</dbReference>
<evidence type="ECO:0000256" key="11">
    <source>
        <dbReference type="ARBA" id="ARBA00022989"/>
    </source>
</evidence>
<dbReference type="SFLD" id="SFLDF00027">
    <property type="entry name" value="p-type_atpase"/>
    <property type="match status" value="1"/>
</dbReference>
<dbReference type="InterPro" id="IPR036412">
    <property type="entry name" value="HAD-like_sf"/>
</dbReference>
<evidence type="ECO:0000256" key="14">
    <source>
        <dbReference type="ARBA" id="ARBA00037427"/>
    </source>
</evidence>
<dbReference type="SUPFAM" id="SSF81665">
    <property type="entry name" value="Calcium ATPase, transmembrane domain M"/>
    <property type="match status" value="1"/>
</dbReference>
<dbReference type="CDD" id="cd02094">
    <property type="entry name" value="P-type_ATPase_Cu-like"/>
    <property type="match status" value="1"/>
</dbReference>
<dbReference type="NCBIfam" id="TIGR01494">
    <property type="entry name" value="ATPase_P-type"/>
    <property type="match status" value="1"/>
</dbReference>
<dbReference type="InterPro" id="IPR059000">
    <property type="entry name" value="ATPase_P-type_domA"/>
</dbReference>
<feature type="transmembrane region" description="Helical" evidence="17">
    <location>
        <begin position="360"/>
        <end position="385"/>
    </location>
</feature>
<feature type="transmembrane region" description="Helical" evidence="17">
    <location>
        <begin position="666"/>
        <end position="683"/>
    </location>
</feature>
<dbReference type="PRINTS" id="PR00943">
    <property type="entry name" value="CUATPASE"/>
</dbReference>
<dbReference type="InterPro" id="IPR008250">
    <property type="entry name" value="ATPase_P-typ_transduc_dom_A_sf"/>
</dbReference>
<dbReference type="Pfam" id="PF00122">
    <property type="entry name" value="E1-E2_ATPase"/>
    <property type="match status" value="1"/>
</dbReference>
<keyword evidence="12" id="KW-0186">Copper</keyword>
<name>A0A9D5M4I5_9FIRM</name>
<keyword evidence="20" id="KW-1185">Reference proteome</keyword>
<dbReference type="Pfam" id="PF00702">
    <property type="entry name" value="Hydrolase"/>
    <property type="match status" value="1"/>
</dbReference>
<dbReference type="FunFam" id="2.70.150.10:FF:000020">
    <property type="entry name" value="Copper-exporting P-type ATPase A"/>
    <property type="match status" value="1"/>
</dbReference>
<dbReference type="InterPro" id="IPR023299">
    <property type="entry name" value="ATPase_P-typ_cyto_dom_N"/>
</dbReference>
<keyword evidence="7 17" id="KW-0547">Nucleotide-binding</keyword>
<dbReference type="GO" id="GO:0005507">
    <property type="term" value="F:copper ion binding"/>
    <property type="evidence" value="ECO:0007669"/>
    <property type="project" value="TreeGrafter"/>
</dbReference>
<feature type="transmembrane region" description="Helical" evidence="17">
    <location>
        <begin position="140"/>
        <end position="162"/>
    </location>
</feature>
<dbReference type="PRINTS" id="PR00119">
    <property type="entry name" value="CATATPASE"/>
</dbReference>
<keyword evidence="13 17" id="KW-0472">Membrane</keyword>
<dbReference type="Gene3D" id="2.70.150.10">
    <property type="entry name" value="Calcium-transporting ATPase, cytoplasmic transduction domain A"/>
    <property type="match status" value="1"/>
</dbReference>
<comment type="function">
    <text evidence="14">Involved in copper transport.</text>
</comment>
<evidence type="ECO:0000256" key="9">
    <source>
        <dbReference type="ARBA" id="ARBA00022840"/>
    </source>
</evidence>
<dbReference type="Gene3D" id="3.30.70.100">
    <property type="match status" value="1"/>
</dbReference>
<feature type="domain" description="HMA" evidence="18">
    <location>
        <begin position="1"/>
        <end position="58"/>
    </location>
</feature>
<dbReference type="GO" id="GO:0005524">
    <property type="term" value="F:ATP binding"/>
    <property type="evidence" value="ECO:0007669"/>
    <property type="project" value="UniProtKB-UniRule"/>
</dbReference>
<sequence length="721" mass="77505">MTCAACSGRIERVLKKTEGITDITVNLTTGIAAVQYDETILNISDIISKIVKLGFEAEIFTEEHSQDYEKKEAKYLKTELILAAVLTAPLLLGMILSWFGIHIAFLHNPWLQLILATPVQFGIGRRFYKHGFLAIKALSPNMDVLIALGTSTAYFFSLYHVLAGKTIPGSMEGLYFESSMTIITLILLGKYLEAHAKSKTSEAIYKLIELQPQTATRIENGTEKTVALAEIETGDLLRVRPGEKIPVDGTIISGNSTVDESMLTGESLPADKGPEDTIFCATINLTGSFTMRADKIGRDTTLSQIIKLVRNAQGKKAPIQKIADKVSAVFVPTILAVALITFIGWLLFSGDMTKALLNAISVLVIACPCSLGLATPTAIMVGTGLGAEHGILIKGGEHLETAHKLNAIILDKTGTITKGTPAVTDLISINCESDTLLSSVAAAETYSEHPLARAICRFATEQKSNLPLAEDFCSETGMGISASIQGQVWFIGTRRWMKKNGIPYEEAEQQAGFLESAGKTVMFVGSGNHLMGLVAVADTIKESSAEAVRQLKELGCEIYMVTGDNPAAADYIAKAAGIQHVFAQVLPNNKSAKVTELKKEGYIVGMAGDGINDAPALSTADIGFAMGGGTEVAIESADITLMRDDLTLIPAAIRLSKKTMRKIRQNLFWAFIYNSIGVPFAAFGFLNPILAGAAMAFSSVSVITNSLLLKRFRPETHKNNA</sequence>
<feature type="transmembrane region" description="Helical" evidence="17">
    <location>
        <begin position="689"/>
        <end position="709"/>
    </location>
</feature>
<dbReference type="GO" id="GO:0055070">
    <property type="term" value="P:copper ion homeostasis"/>
    <property type="evidence" value="ECO:0007669"/>
    <property type="project" value="TreeGrafter"/>
</dbReference>
<evidence type="ECO:0000256" key="15">
    <source>
        <dbReference type="ARBA" id="ARBA00049289"/>
    </source>
</evidence>
<dbReference type="InterPro" id="IPR018303">
    <property type="entry name" value="ATPase_P-typ_P_site"/>
</dbReference>
<evidence type="ECO:0000256" key="5">
    <source>
        <dbReference type="ARBA" id="ARBA00022692"/>
    </source>
</evidence>
<comment type="subcellular location">
    <subcellularLocation>
        <location evidence="1">Cell membrane</location>
        <topology evidence="1">Multi-pass membrane protein</topology>
    </subcellularLocation>
</comment>
<dbReference type="PANTHER" id="PTHR43520">
    <property type="entry name" value="ATP7, ISOFORM B"/>
    <property type="match status" value="1"/>
</dbReference>
<dbReference type="InterPro" id="IPR027256">
    <property type="entry name" value="P-typ_ATPase_IB"/>
</dbReference>
<dbReference type="InterPro" id="IPR023298">
    <property type="entry name" value="ATPase_P-typ_TM_dom_sf"/>
</dbReference>
<dbReference type="InterPro" id="IPR006121">
    <property type="entry name" value="HMA_dom"/>
</dbReference>
<keyword evidence="5 17" id="KW-0812">Transmembrane</keyword>
<evidence type="ECO:0000256" key="6">
    <source>
        <dbReference type="ARBA" id="ARBA00022723"/>
    </source>
</evidence>
<dbReference type="GO" id="GO:0005886">
    <property type="term" value="C:plasma membrane"/>
    <property type="evidence" value="ECO:0007669"/>
    <property type="project" value="UniProtKB-SubCell"/>
</dbReference>
<keyword evidence="9 17" id="KW-0067">ATP-binding</keyword>
<comment type="similarity">
    <text evidence="2 17">Belongs to the cation transport ATPase (P-type) (TC 3.A.3) family. Type IB subfamily.</text>
</comment>
<evidence type="ECO:0000256" key="17">
    <source>
        <dbReference type="RuleBase" id="RU362081"/>
    </source>
</evidence>
<dbReference type="Proteomes" id="UP000806542">
    <property type="component" value="Unassembled WGS sequence"/>
</dbReference>
<feature type="transmembrane region" description="Helical" evidence="17">
    <location>
        <begin position="326"/>
        <end position="348"/>
    </location>
</feature>
<gene>
    <name evidence="19" type="ORF">INF28_02885</name>
</gene>
<evidence type="ECO:0000256" key="1">
    <source>
        <dbReference type="ARBA" id="ARBA00004651"/>
    </source>
</evidence>
<keyword evidence="10" id="KW-1278">Translocase</keyword>
<evidence type="ECO:0000256" key="12">
    <source>
        <dbReference type="ARBA" id="ARBA00023008"/>
    </source>
</evidence>
<dbReference type="GO" id="GO:0016887">
    <property type="term" value="F:ATP hydrolysis activity"/>
    <property type="evidence" value="ECO:0007669"/>
    <property type="project" value="InterPro"/>
</dbReference>
<dbReference type="EC" id="7.2.2.8" evidence="3"/>
<dbReference type="NCBIfam" id="TIGR01511">
    <property type="entry name" value="ATPase-IB1_Cu"/>
    <property type="match status" value="1"/>
</dbReference>
<proteinExistence type="inferred from homology"/>
<evidence type="ECO:0000256" key="3">
    <source>
        <dbReference type="ARBA" id="ARBA00012517"/>
    </source>
</evidence>
<evidence type="ECO:0000256" key="8">
    <source>
        <dbReference type="ARBA" id="ARBA00022796"/>
    </source>
</evidence>
<dbReference type="CDD" id="cd00371">
    <property type="entry name" value="HMA"/>
    <property type="match status" value="1"/>
</dbReference>
<keyword evidence="6 17" id="KW-0479">Metal-binding</keyword>
<dbReference type="InterPro" id="IPR001757">
    <property type="entry name" value="P_typ_ATPase"/>
</dbReference>
<keyword evidence="4 17" id="KW-1003">Cell membrane</keyword>
<dbReference type="SFLD" id="SFLDS00003">
    <property type="entry name" value="Haloacid_Dehalogenase"/>
    <property type="match status" value="1"/>
</dbReference>
<evidence type="ECO:0000256" key="4">
    <source>
        <dbReference type="ARBA" id="ARBA00022475"/>
    </source>
</evidence>
<evidence type="ECO:0000256" key="10">
    <source>
        <dbReference type="ARBA" id="ARBA00022967"/>
    </source>
</evidence>
<keyword evidence="8" id="KW-0813">Transport</keyword>
<dbReference type="SUPFAM" id="SSF56784">
    <property type="entry name" value="HAD-like"/>
    <property type="match status" value="1"/>
</dbReference>
<dbReference type="AlphaFoldDB" id="A0A9D5M4I5"/>
<dbReference type="GO" id="GO:0043682">
    <property type="term" value="F:P-type divalent copper transporter activity"/>
    <property type="evidence" value="ECO:0007669"/>
    <property type="project" value="TreeGrafter"/>
</dbReference>
<dbReference type="FunFam" id="3.30.70.100:FF:000001">
    <property type="entry name" value="ATPase copper transporting beta"/>
    <property type="match status" value="1"/>
</dbReference>
<evidence type="ECO:0000256" key="16">
    <source>
        <dbReference type="ARBA" id="ARBA00069640"/>
    </source>
</evidence>
<evidence type="ECO:0000256" key="13">
    <source>
        <dbReference type="ARBA" id="ARBA00023136"/>
    </source>
</evidence>
<dbReference type="SFLD" id="SFLDG00002">
    <property type="entry name" value="C1.7:_P-type_atpase_like"/>
    <property type="match status" value="1"/>
</dbReference>
<keyword evidence="8" id="KW-0406">Ion transport</keyword>
<protein>
    <recommendedName>
        <fullName evidence="16">Probable copper-transporting ATPase SynA</fullName>
        <ecNumber evidence="3">7.2.2.8</ecNumber>
    </recommendedName>
</protein>
<dbReference type="InterPro" id="IPR044492">
    <property type="entry name" value="P_typ_ATPase_HD_dom"/>
</dbReference>
<dbReference type="PROSITE" id="PS50846">
    <property type="entry name" value="HMA_2"/>
    <property type="match status" value="1"/>
</dbReference>
<dbReference type="InterPro" id="IPR036163">
    <property type="entry name" value="HMA_dom_sf"/>
</dbReference>
<evidence type="ECO:0000259" key="18">
    <source>
        <dbReference type="PROSITE" id="PS50846"/>
    </source>
</evidence>
<evidence type="ECO:0000313" key="19">
    <source>
        <dbReference type="EMBL" id="MBE5039409.1"/>
    </source>
</evidence>
<dbReference type="Pfam" id="PF00403">
    <property type="entry name" value="HMA"/>
    <property type="match status" value="1"/>
</dbReference>
<dbReference type="PROSITE" id="PS00154">
    <property type="entry name" value="ATPASE_E1_E2"/>
    <property type="match status" value="1"/>
</dbReference>
<dbReference type="Gene3D" id="3.40.50.1000">
    <property type="entry name" value="HAD superfamily/HAD-like"/>
    <property type="match status" value="1"/>
</dbReference>
<dbReference type="GO" id="GO:0140581">
    <property type="term" value="F:P-type monovalent copper transporter activity"/>
    <property type="evidence" value="ECO:0007669"/>
    <property type="project" value="UniProtKB-EC"/>
</dbReference>